<dbReference type="InterPro" id="IPR050660">
    <property type="entry name" value="NEK_Ser/Thr_kinase"/>
</dbReference>
<evidence type="ECO:0000256" key="3">
    <source>
        <dbReference type="ARBA" id="ARBA00022741"/>
    </source>
</evidence>
<dbReference type="PANTHER" id="PTHR43671">
    <property type="entry name" value="SERINE/THREONINE-PROTEIN KINASE NEK"/>
    <property type="match status" value="1"/>
</dbReference>
<evidence type="ECO:0000256" key="6">
    <source>
        <dbReference type="SAM" id="MobiDB-lite"/>
    </source>
</evidence>
<proteinExistence type="predicted"/>
<accession>A0A5J4TPN7</accession>
<feature type="compositionally biased region" description="Basic and acidic residues" evidence="6">
    <location>
        <begin position="109"/>
        <end position="119"/>
    </location>
</feature>
<dbReference type="Proteomes" id="UP000324800">
    <property type="component" value="Unassembled WGS sequence"/>
</dbReference>
<dbReference type="EMBL" id="SNRW01027781">
    <property type="protein sequence ID" value="KAA6359860.1"/>
    <property type="molecule type" value="Genomic_DNA"/>
</dbReference>
<dbReference type="InterPro" id="IPR000719">
    <property type="entry name" value="Prot_kinase_dom"/>
</dbReference>
<dbReference type="PANTHER" id="PTHR43671:SF13">
    <property type="entry name" value="SERINE_THREONINE-PROTEIN KINASE NEK2"/>
    <property type="match status" value="1"/>
</dbReference>
<evidence type="ECO:0000313" key="8">
    <source>
        <dbReference type="EMBL" id="KAA6359860.1"/>
    </source>
</evidence>
<dbReference type="GO" id="GO:0004674">
    <property type="term" value="F:protein serine/threonine kinase activity"/>
    <property type="evidence" value="ECO:0007669"/>
    <property type="project" value="UniProtKB-EC"/>
</dbReference>
<sequence>VYMAPEVHLLKRMDFYSDIFSLGVIIFQLITGHHPFEADSELAMIDKIKMNKVSQLPDYVSKQMKELIASMMNNDPNRRPTTNMILSHDTVLIERAEKEQLFIMKERMTAERDREKNRADSALADNQRLQAENVRLNQELVRREAMPITPKSQRKQTPSPVPQPKHVLFQINSSLLPATVNLKVPTGMHGHKEGNRFFHDDTSELCNILTDPIVSKGIVYYEVVFYDHDTTKHLFGIGIADSSVTFQPNRHPQLDG</sequence>
<keyword evidence="4" id="KW-0418">Kinase</keyword>
<feature type="region of interest" description="Disordered" evidence="6">
    <location>
        <begin position="109"/>
        <end position="164"/>
    </location>
</feature>
<name>A0A5J4TPN7_9EUKA</name>
<dbReference type="EC" id="2.7.11.1" evidence="1"/>
<organism evidence="8 9">
    <name type="scientific">Streblomastix strix</name>
    <dbReference type="NCBI Taxonomy" id="222440"/>
    <lineage>
        <taxon>Eukaryota</taxon>
        <taxon>Metamonada</taxon>
        <taxon>Preaxostyla</taxon>
        <taxon>Oxymonadida</taxon>
        <taxon>Streblomastigidae</taxon>
        <taxon>Streblomastix</taxon>
    </lineage>
</organism>
<protein>
    <recommendedName>
        <fullName evidence="1">non-specific serine/threonine protein kinase</fullName>
        <ecNumber evidence="1">2.7.11.1</ecNumber>
    </recommendedName>
</protein>
<evidence type="ECO:0000259" key="7">
    <source>
        <dbReference type="PROSITE" id="PS50011"/>
    </source>
</evidence>
<dbReference type="OrthoDB" id="4062651at2759"/>
<feature type="domain" description="Protein kinase" evidence="7">
    <location>
        <begin position="1"/>
        <end position="91"/>
    </location>
</feature>
<dbReference type="PROSITE" id="PS50011">
    <property type="entry name" value="PROTEIN_KINASE_DOM"/>
    <property type="match status" value="1"/>
</dbReference>
<feature type="non-terminal residue" evidence="8">
    <location>
        <position position="256"/>
    </location>
</feature>
<evidence type="ECO:0000256" key="4">
    <source>
        <dbReference type="ARBA" id="ARBA00022777"/>
    </source>
</evidence>
<dbReference type="InterPro" id="IPR011009">
    <property type="entry name" value="Kinase-like_dom_sf"/>
</dbReference>
<comment type="caution">
    <text evidence="8">The sequence shown here is derived from an EMBL/GenBank/DDBJ whole genome shotgun (WGS) entry which is preliminary data.</text>
</comment>
<dbReference type="SUPFAM" id="SSF56112">
    <property type="entry name" value="Protein kinase-like (PK-like)"/>
    <property type="match status" value="1"/>
</dbReference>
<gene>
    <name evidence="8" type="ORF">EZS28_044613</name>
</gene>
<reference evidence="8 9" key="1">
    <citation type="submission" date="2019-03" db="EMBL/GenBank/DDBJ databases">
        <title>Single cell metagenomics reveals metabolic interactions within the superorganism composed of flagellate Streblomastix strix and complex community of Bacteroidetes bacteria on its surface.</title>
        <authorList>
            <person name="Treitli S.C."/>
            <person name="Kolisko M."/>
            <person name="Husnik F."/>
            <person name="Keeling P."/>
            <person name="Hampl V."/>
        </authorList>
    </citation>
    <scope>NUCLEOTIDE SEQUENCE [LARGE SCALE GENOMIC DNA]</scope>
    <source>
        <strain evidence="8">ST1C</strain>
    </source>
</reference>
<dbReference type="Gene3D" id="1.10.510.10">
    <property type="entry name" value="Transferase(Phosphotransferase) domain 1"/>
    <property type="match status" value="1"/>
</dbReference>
<keyword evidence="2" id="KW-0808">Transferase</keyword>
<keyword evidence="3" id="KW-0547">Nucleotide-binding</keyword>
<evidence type="ECO:0000256" key="1">
    <source>
        <dbReference type="ARBA" id="ARBA00012513"/>
    </source>
</evidence>
<evidence type="ECO:0000256" key="5">
    <source>
        <dbReference type="ARBA" id="ARBA00022840"/>
    </source>
</evidence>
<keyword evidence="5" id="KW-0067">ATP-binding</keyword>
<dbReference type="AlphaFoldDB" id="A0A5J4TPN7"/>
<dbReference type="GO" id="GO:0005524">
    <property type="term" value="F:ATP binding"/>
    <property type="evidence" value="ECO:0007669"/>
    <property type="project" value="UniProtKB-KW"/>
</dbReference>
<dbReference type="Pfam" id="PF00069">
    <property type="entry name" value="Pkinase"/>
    <property type="match status" value="1"/>
</dbReference>
<evidence type="ECO:0000256" key="2">
    <source>
        <dbReference type="ARBA" id="ARBA00022679"/>
    </source>
</evidence>
<feature type="non-terminal residue" evidence="8">
    <location>
        <position position="1"/>
    </location>
</feature>
<evidence type="ECO:0000313" key="9">
    <source>
        <dbReference type="Proteomes" id="UP000324800"/>
    </source>
</evidence>